<gene>
    <name evidence="2" type="ORF">EDD27_9562</name>
</gene>
<dbReference type="RefSeq" id="WP_127939027.1">
    <property type="nucleotide sequence ID" value="NZ_SAUN01000001.1"/>
</dbReference>
<evidence type="ECO:0000256" key="1">
    <source>
        <dbReference type="SAM" id="Phobius"/>
    </source>
</evidence>
<keyword evidence="1" id="KW-0472">Membrane</keyword>
<comment type="caution">
    <text evidence="2">The sequence shown here is derived from an EMBL/GenBank/DDBJ whole genome shotgun (WGS) entry which is preliminary data.</text>
</comment>
<evidence type="ECO:0000313" key="2">
    <source>
        <dbReference type="EMBL" id="RVX46670.1"/>
    </source>
</evidence>
<feature type="transmembrane region" description="Helical" evidence="1">
    <location>
        <begin position="133"/>
        <end position="154"/>
    </location>
</feature>
<accession>A0A438MLN8</accession>
<name>A0A438MLN8_9ACTN</name>
<dbReference type="OrthoDB" id="3538388at2"/>
<keyword evidence="1" id="KW-1133">Transmembrane helix</keyword>
<organism evidence="2 3">
    <name type="scientific">Nonomuraea polychroma</name>
    <dbReference type="NCBI Taxonomy" id="46176"/>
    <lineage>
        <taxon>Bacteria</taxon>
        <taxon>Bacillati</taxon>
        <taxon>Actinomycetota</taxon>
        <taxon>Actinomycetes</taxon>
        <taxon>Streptosporangiales</taxon>
        <taxon>Streptosporangiaceae</taxon>
        <taxon>Nonomuraea</taxon>
    </lineage>
</organism>
<evidence type="ECO:0000313" key="3">
    <source>
        <dbReference type="Proteomes" id="UP000284824"/>
    </source>
</evidence>
<sequence>MKKLLPVAGATKGSRCPKTILTTDGDSLTVTDNASGHSVRLRPAQLYHYRYDQGDSSVQGLAALDADGLVMLDLPGDWHTPHLRSFAGRAGIPLVEARGRPERQVRRVLAGRAPGWTRLHGLLRPSFSKWRKTVAICGGVVGLGVMAYLAYAGLWVAWRGVASIGRLILDFVDAKWLVVAVSPALLVIRPVAARLHRWRVNQGSIVGPPNGPYLVGKRPRKLQIIQRNVVVADLRLGMDINEAFSLLLYRYEDLTGLAVLDRMEHLLHHLPGRWPPNDVDRFAKRHDLLLVVERLSREEYLDLVTRARTATP</sequence>
<keyword evidence="3" id="KW-1185">Reference proteome</keyword>
<feature type="transmembrane region" description="Helical" evidence="1">
    <location>
        <begin position="174"/>
        <end position="192"/>
    </location>
</feature>
<dbReference type="EMBL" id="SAUN01000001">
    <property type="protein sequence ID" value="RVX46670.1"/>
    <property type="molecule type" value="Genomic_DNA"/>
</dbReference>
<protein>
    <submittedName>
        <fullName evidence="2">Uncharacterized protein</fullName>
    </submittedName>
</protein>
<reference evidence="2 3" key="1">
    <citation type="submission" date="2019-01" db="EMBL/GenBank/DDBJ databases">
        <title>Sequencing the genomes of 1000 actinobacteria strains.</title>
        <authorList>
            <person name="Klenk H.-P."/>
        </authorList>
    </citation>
    <scope>NUCLEOTIDE SEQUENCE [LARGE SCALE GENOMIC DNA]</scope>
    <source>
        <strain evidence="2 3">DSM 43925</strain>
    </source>
</reference>
<keyword evidence="1" id="KW-0812">Transmembrane</keyword>
<dbReference type="Proteomes" id="UP000284824">
    <property type="component" value="Unassembled WGS sequence"/>
</dbReference>
<proteinExistence type="predicted"/>
<dbReference type="AlphaFoldDB" id="A0A438MLN8"/>